<dbReference type="AlphaFoldDB" id="A0A410PWT2"/>
<dbReference type="EMBL" id="CP035281">
    <property type="protein sequence ID" value="QAT43399.1"/>
    <property type="molecule type" value="Genomic_DNA"/>
</dbReference>
<reference evidence="2 3" key="1">
    <citation type="submission" date="2019-01" db="EMBL/GenBank/DDBJ databases">
        <title>Draft genomes of a novel of Aminipila strains.</title>
        <authorList>
            <person name="Ma S."/>
        </authorList>
    </citation>
    <scope>NUCLEOTIDE SEQUENCE [LARGE SCALE GENOMIC DNA]</scope>
    <source>
        <strain evidence="3">JN-39</strain>
    </source>
</reference>
<organism evidence="2 3">
    <name type="scientific">Aminipila luticellarii</name>
    <dbReference type="NCBI Taxonomy" id="2507160"/>
    <lineage>
        <taxon>Bacteria</taxon>
        <taxon>Bacillati</taxon>
        <taxon>Bacillota</taxon>
        <taxon>Clostridia</taxon>
        <taxon>Peptostreptococcales</taxon>
        <taxon>Anaerovoracaceae</taxon>
        <taxon>Aminipila</taxon>
    </lineage>
</organism>
<proteinExistence type="predicted"/>
<feature type="transmembrane region" description="Helical" evidence="1">
    <location>
        <begin position="7"/>
        <end position="24"/>
    </location>
</feature>
<evidence type="ECO:0000256" key="1">
    <source>
        <dbReference type="SAM" id="Phobius"/>
    </source>
</evidence>
<feature type="transmembrane region" description="Helical" evidence="1">
    <location>
        <begin position="64"/>
        <end position="83"/>
    </location>
</feature>
<keyword evidence="1" id="KW-0812">Transmembrane</keyword>
<protein>
    <submittedName>
        <fullName evidence="2">Uncharacterized protein</fullName>
    </submittedName>
</protein>
<evidence type="ECO:0000313" key="2">
    <source>
        <dbReference type="EMBL" id="QAT43399.1"/>
    </source>
</evidence>
<dbReference type="Proteomes" id="UP000287601">
    <property type="component" value="Chromosome"/>
</dbReference>
<name>A0A410PWT2_9FIRM</name>
<sequence>MKKLRNILVALGIMVALLPAFLYYTQHSYYGLTFSLITTFSTVGLFILASVIEIITNRKEGKSIAPPLVVIAGFVFLAGYILFRLH</sequence>
<evidence type="ECO:0000313" key="3">
    <source>
        <dbReference type="Proteomes" id="UP000287601"/>
    </source>
</evidence>
<keyword evidence="1" id="KW-1133">Transmembrane helix</keyword>
<keyword evidence="1" id="KW-0472">Membrane</keyword>
<dbReference type="KEGG" id="amij:EQM06_09330"/>
<gene>
    <name evidence="2" type="ORF">EQM06_09330</name>
</gene>
<keyword evidence="3" id="KW-1185">Reference proteome</keyword>
<accession>A0A410PWT2</accession>
<feature type="transmembrane region" description="Helical" evidence="1">
    <location>
        <begin position="30"/>
        <end position="52"/>
    </location>
</feature>